<evidence type="ECO:0000256" key="1">
    <source>
        <dbReference type="SAM" id="MobiDB-lite"/>
    </source>
</evidence>
<reference evidence="2" key="1">
    <citation type="submission" date="2023-06" db="EMBL/GenBank/DDBJ databases">
        <authorList>
            <person name="Kurt Z."/>
        </authorList>
    </citation>
    <scope>NUCLEOTIDE SEQUENCE</scope>
</reference>
<name>A0AA86RMQ7_9EUKA</name>
<feature type="region of interest" description="Disordered" evidence="1">
    <location>
        <begin position="240"/>
        <end position="288"/>
    </location>
</feature>
<evidence type="ECO:0000313" key="4">
    <source>
        <dbReference type="Proteomes" id="UP001642409"/>
    </source>
</evidence>
<dbReference type="EMBL" id="CAXDID020000043">
    <property type="protein sequence ID" value="CAL6001338.1"/>
    <property type="molecule type" value="Genomic_DNA"/>
</dbReference>
<dbReference type="Proteomes" id="UP001642409">
    <property type="component" value="Unassembled WGS sequence"/>
</dbReference>
<dbReference type="EMBL" id="CATOUU010001173">
    <property type="protein sequence ID" value="CAI9976413.1"/>
    <property type="molecule type" value="Genomic_DNA"/>
</dbReference>
<sequence length="374" mass="43457">MTSDIRKILELPDRPVLQQQQQQKVKQAVYRKLPVHPFAKFKTTFTTFDPPYSEPNQRPYPEYSNLQSDELYREQVAIRQILQRISPIPIQEQLYYKYCIDLSVFLSYGRFCEIVNAVFRYHLNFACAADYLQLTVFQVMKQFRFYCVIITENLQKLKTKSIFEASRCVQACQYFLLQITDAKIKDAETKHFDEINEFWSNFSQAETTQFKIPTSENGQNCQNPAIMPNSNLYQAQFSKTNPNAQNSQKASNPKQSYTQTDPTNKQVNVNQNDPNAIPSTTPKPNLQDTSGYQIQFNKCCSVRIQSQQFTKSTINKYLIQDIISTDKHLEFYNTGMINVNDLQIDLSVFKNEGHKEIEFNGEQTGCFLLSKTAK</sequence>
<reference evidence="3 4" key="2">
    <citation type="submission" date="2024-07" db="EMBL/GenBank/DDBJ databases">
        <authorList>
            <person name="Akdeniz Z."/>
        </authorList>
    </citation>
    <scope>NUCLEOTIDE SEQUENCE [LARGE SCALE GENOMIC DNA]</scope>
</reference>
<comment type="caution">
    <text evidence="2">The sequence shown here is derived from an EMBL/GenBank/DDBJ whole genome shotgun (WGS) entry which is preliminary data.</text>
</comment>
<proteinExistence type="predicted"/>
<gene>
    <name evidence="3" type="ORF">HINF_LOCUS17394</name>
    <name evidence="2" type="ORF">HINF_LOCUS64058</name>
</gene>
<dbReference type="AlphaFoldDB" id="A0AA86RMQ7"/>
<organism evidence="2">
    <name type="scientific">Hexamita inflata</name>
    <dbReference type="NCBI Taxonomy" id="28002"/>
    <lineage>
        <taxon>Eukaryota</taxon>
        <taxon>Metamonada</taxon>
        <taxon>Diplomonadida</taxon>
        <taxon>Hexamitidae</taxon>
        <taxon>Hexamitinae</taxon>
        <taxon>Hexamita</taxon>
    </lineage>
</organism>
<accession>A0AA86RMQ7</accession>
<keyword evidence="4" id="KW-1185">Reference proteome</keyword>
<evidence type="ECO:0000313" key="3">
    <source>
        <dbReference type="EMBL" id="CAL6001338.1"/>
    </source>
</evidence>
<protein>
    <submittedName>
        <fullName evidence="3">Hypothetical_protein</fullName>
    </submittedName>
</protein>
<evidence type="ECO:0000313" key="2">
    <source>
        <dbReference type="EMBL" id="CAI9976413.1"/>
    </source>
</evidence>